<dbReference type="EMBL" id="JANPWB010000009">
    <property type="protein sequence ID" value="KAJ1153941.1"/>
    <property type="molecule type" value="Genomic_DNA"/>
</dbReference>
<proteinExistence type="predicted"/>
<gene>
    <name evidence="2" type="ORF">NDU88_006699</name>
</gene>
<sequence>MQDTPPTPKKANQGVTHPQAPPKQEIIIRAERVKDAVSNRQLIRRRKTTKKTREGALLKRELKPVASKNVISFARQSSIQNGNEKGQPTRVSRDVFNFAVRSRLPDISGTA</sequence>
<keyword evidence="3" id="KW-1185">Reference proteome</keyword>
<accession>A0AAV7RQX0</accession>
<dbReference type="AlphaFoldDB" id="A0AAV7RQX0"/>
<evidence type="ECO:0000313" key="3">
    <source>
        <dbReference type="Proteomes" id="UP001066276"/>
    </source>
</evidence>
<protein>
    <submittedName>
        <fullName evidence="2">Uncharacterized protein</fullName>
    </submittedName>
</protein>
<organism evidence="2 3">
    <name type="scientific">Pleurodeles waltl</name>
    <name type="common">Iberian ribbed newt</name>
    <dbReference type="NCBI Taxonomy" id="8319"/>
    <lineage>
        <taxon>Eukaryota</taxon>
        <taxon>Metazoa</taxon>
        <taxon>Chordata</taxon>
        <taxon>Craniata</taxon>
        <taxon>Vertebrata</taxon>
        <taxon>Euteleostomi</taxon>
        <taxon>Amphibia</taxon>
        <taxon>Batrachia</taxon>
        <taxon>Caudata</taxon>
        <taxon>Salamandroidea</taxon>
        <taxon>Salamandridae</taxon>
        <taxon>Pleurodelinae</taxon>
        <taxon>Pleurodeles</taxon>
    </lineage>
</organism>
<name>A0AAV7RQX0_PLEWA</name>
<comment type="caution">
    <text evidence="2">The sequence shown here is derived from an EMBL/GenBank/DDBJ whole genome shotgun (WGS) entry which is preliminary data.</text>
</comment>
<reference evidence="2" key="1">
    <citation type="journal article" date="2022" name="bioRxiv">
        <title>Sequencing and chromosome-scale assembly of the giantPleurodeles waltlgenome.</title>
        <authorList>
            <person name="Brown T."/>
            <person name="Elewa A."/>
            <person name="Iarovenko S."/>
            <person name="Subramanian E."/>
            <person name="Araus A.J."/>
            <person name="Petzold A."/>
            <person name="Susuki M."/>
            <person name="Suzuki K.-i.T."/>
            <person name="Hayashi T."/>
            <person name="Toyoda A."/>
            <person name="Oliveira C."/>
            <person name="Osipova E."/>
            <person name="Leigh N.D."/>
            <person name="Simon A."/>
            <person name="Yun M.H."/>
        </authorList>
    </citation>
    <scope>NUCLEOTIDE SEQUENCE</scope>
    <source>
        <strain evidence="2">20211129_DDA</strain>
        <tissue evidence="2">Liver</tissue>
    </source>
</reference>
<dbReference type="Proteomes" id="UP001066276">
    <property type="component" value="Chromosome 5"/>
</dbReference>
<evidence type="ECO:0000313" key="2">
    <source>
        <dbReference type="EMBL" id="KAJ1153941.1"/>
    </source>
</evidence>
<feature type="region of interest" description="Disordered" evidence="1">
    <location>
        <begin position="1"/>
        <end position="24"/>
    </location>
</feature>
<evidence type="ECO:0000256" key="1">
    <source>
        <dbReference type="SAM" id="MobiDB-lite"/>
    </source>
</evidence>